<evidence type="ECO:0000313" key="1">
    <source>
        <dbReference type="EMBL" id="CUN20524.1"/>
    </source>
</evidence>
<dbReference type="RefSeq" id="WP_044920763.1">
    <property type="nucleotide sequence ID" value="NZ_CYXT01000051.1"/>
</dbReference>
<evidence type="ECO:0000313" key="2">
    <source>
        <dbReference type="Proteomes" id="UP000095598"/>
    </source>
</evidence>
<proteinExistence type="predicted"/>
<accession>A0A173V0D9</accession>
<reference evidence="1 2" key="1">
    <citation type="submission" date="2015-09" db="EMBL/GenBank/DDBJ databases">
        <authorList>
            <consortium name="Pathogen Informatics"/>
        </authorList>
    </citation>
    <scope>NUCLEOTIDE SEQUENCE [LARGE SCALE GENOMIC DNA]</scope>
    <source>
        <strain evidence="1 2">2789STDY5608868</strain>
    </source>
</reference>
<dbReference type="AlphaFoldDB" id="A0A173V0D9"/>
<dbReference type="EMBL" id="CYXT01000051">
    <property type="protein sequence ID" value="CUN20524.1"/>
    <property type="molecule type" value="Genomic_DNA"/>
</dbReference>
<protein>
    <submittedName>
        <fullName evidence="1">Uncharacterized protein</fullName>
    </submittedName>
</protein>
<dbReference type="Proteomes" id="UP000095598">
    <property type="component" value="Unassembled WGS sequence"/>
</dbReference>
<organism evidence="1 2">
    <name type="scientific">Anaerostipes hadrus</name>
    <dbReference type="NCBI Taxonomy" id="649756"/>
    <lineage>
        <taxon>Bacteria</taxon>
        <taxon>Bacillati</taxon>
        <taxon>Bacillota</taxon>
        <taxon>Clostridia</taxon>
        <taxon>Lachnospirales</taxon>
        <taxon>Lachnospiraceae</taxon>
        <taxon>Anaerostipes</taxon>
    </lineage>
</organism>
<gene>
    <name evidence="1" type="ORF">ERS852425_03316</name>
</gene>
<sequence>MKYKSKGLLLFAYGKEGELYTRKWDMKALTKNLSSNSEKEDFQEMFHTHDIDEKDLIDGKKFLENVRNRLITNDNGTLSHIFVDGYESNLGLISSDFSQGNFLLTENLFAELCEEYNIKAHWKNSVNEKLDTPIIYQTKKIVLFACGENGELYHVKPEDVQKSNNCDIEKEDLFDGKEFLEDVRNKCIIDYDGSLEHIFVNGFESNLGLASNDFCQGKFLVMEDVFEELCEEYNIKVDWAGR</sequence>
<name>A0A173V0D9_ANAHA</name>